<reference evidence="1" key="1">
    <citation type="submission" date="2023-11" db="EMBL/GenBank/DDBJ databases">
        <authorList>
            <person name="Poullet M."/>
        </authorList>
    </citation>
    <scope>NUCLEOTIDE SEQUENCE</scope>
    <source>
        <strain evidence="1">E1834</strain>
    </source>
</reference>
<name>A0ACB0Y5G6_MELEN</name>
<accession>A0ACB0Y5G6</accession>
<gene>
    <name evidence="1" type="ORF">MENTE1834_LOCUS7638</name>
</gene>
<dbReference type="Proteomes" id="UP001497535">
    <property type="component" value="Unassembled WGS sequence"/>
</dbReference>
<evidence type="ECO:0000313" key="2">
    <source>
        <dbReference type="Proteomes" id="UP001497535"/>
    </source>
</evidence>
<proteinExistence type="predicted"/>
<dbReference type="EMBL" id="CAVMJV010000005">
    <property type="protein sequence ID" value="CAK5031815.1"/>
    <property type="molecule type" value="Genomic_DNA"/>
</dbReference>
<comment type="caution">
    <text evidence="1">The sequence shown here is derived from an EMBL/GenBank/DDBJ whole genome shotgun (WGS) entry which is preliminary data.</text>
</comment>
<sequence>MGGASLGFFDHGWIETGRGNFENVKKVHIFGQRKSLFCFSLFFNLLGINQFIPSPLIINKP</sequence>
<keyword evidence="2" id="KW-1185">Reference proteome</keyword>
<organism evidence="1 2">
    <name type="scientific">Meloidogyne enterolobii</name>
    <name type="common">Root-knot nematode worm</name>
    <name type="synonym">Meloidogyne mayaguensis</name>
    <dbReference type="NCBI Taxonomy" id="390850"/>
    <lineage>
        <taxon>Eukaryota</taxon>
        <taxon>Metazoa</taxon>
        <taxon>Ecdysozoa</taxon>
        <taxon>Nematoda</taxon>
        <taxon>Chromadorea</taxon>
        <taxon>Rhabditida</taxon>
        <taxon>Tylenchina</taxon>
        <taxon>Tylenchomorpha</taxon>
        <taxon>Tylenchoidea</taxon>
        <taxon>Meloidogynidae</taxon>
        <taxon>Meloidogyninae</taxon>
        <taxon>Meloidogyne</taxon>
    </lineage>
</organism>
<protein>
    <submittedName>
        <fullName evidence="1">Uncharacterized protein</fullName>
    </submittedName>
</protein>
<evidence type="ECO:0000313" key="1">
    <source>
        <dbReference type="EMBL" id="CAK5031815.1"/>
    </source>
</evidence>